<feature type="binding site" evidence="9">
    <location>
        <position position="70"/>
    </location>
    <ligand>
        <name>FAD</name>
        <dbReference type="ChEBI" id="CHEBI:57692"/>
    </ligand>
</feature>
<dbReference type="InterPro" id="IPR023753">
    <property type="entry name" value="FAD/NAD-binding_dom"/>
</dbReference>
<keyword evidence="3 8" id="KW-0285">Flavoprotein</keyword>
<evidence type="ECO:0000313" key="12">
    <source>
        <dbReference type="EMBL" id="EGZ20680.1"/>
    </source>
</evidence>
<dbReference type="Proteomes" id="UP000002640">
    <property type="component" value="Unassembled WGS sequence"/>
</dbReference>
<organism evidence="12 13">
    <name type="scientific">Phytophthora sojae (strain P6497)</name>
    <name type="common">Soybean stem and root rot agent</name>
    <name type="synonym">Phytophthora megasperma f. sp. glycines</name>
    <dbReference type="NCBI Taxonomy" id="1094619"/>
    <lineage>
        <taxon>Eukaryota</taxon>
        <taxon>Sar</taxon>
        <taxon>Stramenopiles</taxon>
        <taxon>Oomycota</taxon>
        <taxon>Peronosporomycetes</taxon>
        <taxon>Peronosporales</taxon>
        <taxon>Peronosporaceae</taxon>
        <taxon>Phytophthora</taxon>
    </lineage>
</organism>
<proteinExistence type="inferred from homology"/>
<dbReference type="InterPro" id="IPR055275">
    <property type="entry name" value="Ferredox_Rdtase"/>
</dbReference>
<dbReference type="GeneID" id="20662460"/>
<feature type="binding site" evidence="9">
    <location>
        <begin position="415"/>
        <end position="417"/>
    </location>
    <ligand>
        <name>FAD</name>
        <dbReference type="ChEBI" id="CHEBI:57692"/>
    </ligand>
</feature>
<evidence type="ECO:0000313" key="13">
    <source>
        <dbReference type="Proteomes" id="UP000002640"/>
    </source>
</evidence>
<feature type="binding site" evidence="9">
    <location>
        <position position="408"/>
    </location>
    <ligand>
        <name>FAD</name>
        <dbReference type="ChEBI" id="CHEBI:57692"/>
    </ligand>
</feature>
<evidence type="ECO:0000256" key="6">
    <source>
        <dbReference type="ARBA" id="ARBA00023002"/>
    </source>
</evidence>
<feature type="binding site" evidence="10">
    <location>
        <position position="242"/>
    </location>
    <ligand>
        <name>NADP(+)</name>
        <dbReference type="ChEBI" id="CHEBI:58349"/>
    </ligand>
</feature>
<feature type="binding site" evidence="9">
    <location>
        <position position="49"/>
    </location>
    <ligand>
        <name>FAD</name>
        <dbReference type="ChEBI" id="CHEBI:57692"/>
    </ligand>
</feature>
<feature type="binding site" evidence="10">
    <location>
        <begin position="186"/>
        <end position="189"/>
    </location>
    <ligand>
        <name>NADP(+)</name>
        <dbReference type="ChEBI" id="CHEBI:58349"/>
    </ligand>
</feature>
<dbReference type="GO" id="GO:0016491">
    <property type="term" value="F:oxidoreductase activity"/>
    <property type="evidence" value="ECO:0007669"/>
    <property type="project" value="UniProtKB-KW"/>
</dbReference>
<evidence type="ECO:0000256" key="8">
    <source>
        <dbReference type="PIRNR" id="PIRNR000362"/>
    </source>
</evidence>
<dbReference type="InParanoid" id="G4Z1Y9"/>
<dbReference type="InterPro" id="IPR036188">
    <property type="entry name" value="FAD/NAD-bd_sf"/>
</dbReference>
<evidence type="ECO:0000256" key="7">
    <source>
        <dbReference type="ARBA" id="ARBA00048933"/>
    </source>
</evidence>
<protein>
    <recommendedName>
        <fullName evidence="8">NADPH:adrenodoxin oxidoreductase, mitochondrial</fullName>
        <ecNumber evidence="8">1.18.1.6</ecNumber>
    </recommendedName>
</protein>
<comment type="similarity">
    <text evidence="2 8">Belongs to the ferredoxin--NADP reductase type 1 family.</text>
</comment>
<accession>G4Z1Y9</accession>
<evidence type="ECO:0000256" key="2">
    <source>
        <dbReference type="ARBA" id="ARBA00008312"/>
    </source>
</evidence>
<dbReference type="EC" id="1.18.1.6" evidence="8"/>
<dbReference type="PANTHER" id="PTHR48467">
    <property type="entry name" value="GLUTAMATE SYNTHASE 1 [NADH], CHLOROPLASTIC-LIKE"/>
    <property type="match status" value="1"/>
</dbReference>
<comment type="cofactor">
    <cofactor evidence="1 8 9">
        <name>FAD</name>
        <dbReference type="ChEBI" id="CHEBI:57692"/>
    </cofactor>
</comment>
<comment type="subcellular location">
    <subcellularLocation>
        <location evidence="8">Mitochondrion</location>
    </subcellularLocation>
</comment>
<dbReference type="Pfam" id="PF07992">
    <property type="entry name" value="Pyr_redox_2"/>
    <property type="match status" value="1"/>
</dbReference>
<feature type="domain" description="FAD/NAD(P)-binding" evidence="11">
    <location>
        <begin position="40"/>
        <end position="202"/>
    </location>
</feature>
<evidence type="ECO:0000256" key="5">
    <source>
        <dbReference type="ARBA" id="ARBA00022857"/>
    </source>
</evidence>
<sequence>MASMLLRRPMLVRRAQRSLPSALVSRSFSDAASSDAPQRRVCVVGSGPAGFYATKYLLKEHGGARVDMLEALPTPFGLVRSGVAPDHPEVKSVMNDFDKVAADARFRFLGNVRVGEDVTLAELQRHYHAVVLAYGAAGDRELGVPGEQLRGVMSARSFVNWYNGHPAFRDLELDLQQADTAVVIGQGNVAVDCARILTKNVDELATTDIAAHAVEVLRNSGVKKVFLVGRRGSAQAAFTMKEIRELTKLDGVACVVDPEDMKRSLTPASEQEIKEQRARKRMNDLLVKAAEQFGSVADAKRVVQIKFLSSPAEILPDANDPTRVGAIRVEKTKLEGEPNQQRAVGTGEFEDIPCDLVLRSIGYKSLPIEADAPFDNRRHVVCNEQGRVVTTSDSGEKQPVVGLYCTGWVKRGPSGIIGTNIVDARETVSCIVEDFAAGNFLHSEAGIDEEVGGMDAVEKLIKTRNPDKQLVRWTDYERLNAEENRRGELVGKPREKITSVAEMLAVAKSAN</sequence>
<dbReference type="PRINTS" id="PR00419">
    <property type="entry name" value="ADXRDTASE"/>
</dbReference>
<feature type="binding site" evidence="9">
    <location>
        <position position="114"/>
    </location>
    <ligand>
        <name>FAD</name>
        <dbReference type="ChEBI" id="CHEBI:57692"/>
    </ligand>
</feature>
<dbReference type="PIRSF" id="PIRSF000362">
    <property type="entry name" value="FNR"/>
    <property type="match status" value="1"/>
</dbReference>
<dbReference type="InterPro" id="IPR021163">
    <property type="entry name" value="Ferredox_Rdtase_adrenod"/>
</dbReference>
<feature type="binding site" evidence="10">
    <location>
        <position position="415"/>
    </location>
    <ligand>
        <name>NADP(+)</name>
        <dbReference type="ChEBI" id="CHEBI:58349"/>
    </ligand>
</feature>
<keyword evidence="5 8" id="KW-0521">NADP</keyword>
<dbReference type="RefSeq" id="XP_009523397.1">
    <property type="nucleotide sequence ID" value="XM_009525102.1"/>
</dbReference>
<dbReference type="AlphaFoldDB" id="G4Z1Y9"/>
<keyword evidence="4 8" id="KW-0274">FAD</keyword>
<dbReference type="OMA" id="RFNFIGN"/>
<dbReference type="GO" id="GO:0005739">
    <property type="term" value="C:mitochondrion"/>
    <property type="evidence" value="ECO:0007669"/>
    <property type="project" value="UniProtKB-SubCell"/>
</dbReference>
<feature type="binding site" evidence="10">
    <location>
        <begin position="230"/>
        <end position="231"/>
    </location>
    <ligand>
        <name>NADP(+)</name>
        <dbReference type="ChEBI" id="CHEBI:58349"/>
    </ligand>
</feature>
<evidence type="ECO:0000256" key="10">
    <source>
        <dbReference type="PIRSR" id="PIRSR000362-2"/>
    </source>
</evidence>
<evidence type="ECO:0000256" key="3">
    <source>
        <dbReference type="ARBA" id="ARBA00022630"/>
    </source>
</evidence>
<evidence type="ECO:0000256" key="9">
    <source>
        <dbReference type="PIRSR" id="PIRSR000362-1"/>
    </source>
</evidence>
<dbReference type="FunCoup" id="G4Z1Y9">
    <property type="interactions" value="120"/>
</dbReference>
<keyword evidence="13" id="KW-1185">Reference proteome</keyword>
<dbReference type="PANTHER" id="PTHR48467:SF1">
    <property type="entry name" value="GLUTAMATE SYNTHASE 1 [NADH], CHLOROPLASTIC-LIKE"/>
    <property type="match status" value="1"/>
</dbReference>
<dbReference type="STRING" id="1094619.G4Z1Y9"/>
<evidence type="ECO:0000259" key="11">
    <source>
        <dbReference type="Pfam" id="PF07992"/>
    </source>
</evidence>
<comment type="catalytic activity">
    <reaction evidence="7 8">
        <text>2 reduced [adrenodoxin] + NADP(+) + H(+) = 2 oxidized [adrenodoxin] + NADPH</text>
        <dbReference type="Rhea" id="RHEA:42312"/>
        <dbReference type="Rhea" id="RHEA-COMP:9998"/>
        <dbReference type="Rhea" id="RHEA-COMP:9999"/>
        <dbReference type="ChEBI" id="CHEBI:15378"/>
        <dbReference type="ChEBI" id="CHEBI:33737"/>
        <dbReference type="ChEBI" id="CHEBI:33738"/>
        <dbReference type="ChEBI" id="CHEBI:57783"/>
        <dbReference type="ChEBI" id="CHEBI:58349"/>
        <dbReference type="EC" id="1.18.1.6"/>
    </reaction>
</comment>
<name>G4Z1Y9_PHYSP</name>
<keyword evidence="6 8" id="KW-0560">Oxidoreductase</keyword>
<dbReference type="EMBL" id="JH159153">
    <property type="protein sequence ID" value="EGZ20680.1"/>
    <property type="molecule type" value="Genomic_DNA"/>
</dbReference>
<dbReference type="Gene3D" id="3.50.50.60">
    <property type="entry name" value="FAD/NAD(P)-binding domain"/>
    <property type="match status" value="1"/>
</dbReference>
<reference evidence="12 13" key="1">
    <citation type="journal article" date="2006" name="Science">
        <title>Phytophthora genome sequences uncover evolutionary origins and mechanisms of pathogenesis.</title>
        <authorList>
            <person name="Tyler B.M."/>
            <person name="Tripathy S."/>
            <person name="Zhang X."/>
            <person name="Dehal P."/>
            <person name="Jiang R.H."/>
            <person name="Aerts A."/>
            <person name="Arredondo F.D."/>
            <person name="Baxter L."/>
            <person name="Bensasson D."/>
            <person name="Beynon J.L."/>
            <person name="Chapman J."/>
            <person name="Damasceno C.M."/>
            <person name="Dorrance A.E."/>
            <person name="Dou D."/>
            <person name="Dickerman A.W."/>
            <person name="Dubchak I.L."/>
            <person name="Garbelotto M."/>
            <person name="Gijzen M."/>
            <person name="Gordon S.G."/>
            <person name="Govers F."/>
            <person name="Grunwald N.J."/>
            <person name="Huang W."/>
            <person name="Ivors K.L."/>
            <person name="Jones R.W."/>
            <person name="Kamoun S."/>
            <person name="Krampis K."/>
            <person name="Lamour K.H."/>
            <person name="Lee M.K."/>
            <person name="McDonald W.H."/>
            <person name="Medina M."/>
            <person name="Meijer H.J."/>
            <person name="Nordberg E.K."/>
            <person name="Maclean D.J."/>
            <person name="Ospina-Giraldo M.D."/>
            <person name="Morris P.F."/>
            <person name="Phuntumart V."/>
            <person name="Putnam N.H."/>
            <person name="Rash S."/>
            <person name="Rose J.K."/>
            <person name="Sakihama Y."/>
            <person name="Salamov A.A."/>
            <person name="Savidor A."/>
            <person name="Scheuring C.F."/>
            <person name="Smith B.M."/>
            <person name="Sobral B.W."/>
            <person name="Terry A."/>
            <person name="Torto-Alalibo T.A."/>
            <person name="Win J."/>
            <person name="Xu Z."/>
            <person name="Zhang H."/>
            <person name="Grigoriev I.V."/>
            <person name="Rokhsar D.S."/>
            <person name="Boore J.L."/>
        </authorList>
    </citation>
    <scope>NUCLEOTIDE SEQUENCE [LARGE SCALE GENOMIC DNA]</scope>
    <source>
        <strain evidence="12 13">P6497</strain>
    </source>
</reference>
<dbReference type="Gene3D" id="3.40.50.720">
    <property type="entry name" value="NAD(P)-binding Rossmann-like Domain"/>
    <property type="match status" value="1"/>
</dbReference>
<evidence type="ECO:0000256" key="1">
    <source>
        <dbReference type="ARBA" id="ARBA00001974"/>
    </source>
</evidence>
<evidence type="ECO:0000256" key="4">
    <source>
        <dbReference type="ARBA" id="ARBA00022827"/>
    </source>
</evidence>
<gene>
    <name evidence="12" type="ORF">PHYSODRAFT_542020</name>
</gene>
<dbReference type="SUPFAM" id="SSF51971">
    <property type="entry name" value="Nucleotide-binding domain"/>
    <property type="match status" value="1"/>
</dbReference>
<dbReference type="KEGG" id="psoj:PHYSODRAFT_542020"/>
<keyword evidence="8" id="KW-0496">Mitochondrion</keyword>
<dbReference type="SMR" id="G4Z1Y9"/>
<feature type="binding site" evidence="9">
    <location>
        <position position="78"/>
    </location>
    <ligand>
        <name>FAD</name>
        <dbReference type="ChEBI" id="CHEBI:57692"/>
    </ligand>
</feature>